<name>A0ABQ2Y3B7_9BURK</name>
<comment type="caution">
    <text evidence="2">The sequence shown here is derived from an EMBL/GenBank/DDBJ whole genome shotgun (WGS) entry which is preliminary data.</text>
</comment>
<evidence type="ECO:0000313" key="2">
    <source>
        <dbReference type="EMBL" id="GGX52733.1"/>
    </source>
</evidence>
<dbReference type="EMBL" id="BMYU01000011">
    <property type="protein sequence ID" value="GGX52733.1"/>
    <property type="molecule type" value="Genomic_DNA"/>
</dbReference>
<proteinExistence type="predicted"/>
<protein>
    <submittedName>
        <fullName evidence="2">Uncharacterized protein</fullName>
    </submittedName>
</protein>
<accession>A0ABQ2Y3B7</accession>
<sequence length="74" mass="8537">MRKQEKAAHSGEMQKSVTKNTDVREFAGFAGGGCDENGTKDRRSRRGEYFAPEGLVLRDYWRKNPEKEELMQNN</sequence>
<feature type="region of interest" description="Disordered" evidence="1">
    <location>
        <begin position="1"/>
        <end position="47"/>
    </location>
</feature>
<gene>
    <name evidence="2" type="ORF">GCM10010946_34290</name>
</gene>
<organism evidence="2 3">
    <name type="scientific">Undibacterium squillarum</name>
    <dbReference type="NCBI Taxonomy" id="1131567"/>
    <lineage>
        <taxon>Bacteria</taxon>
        <taxon>Pseudomonadati</taxon>
        <taxon>Pseudomonadota</taxon>
        <taxon>Betaproteobacteria</taxon>
        <taxon>Burkholderiales</taxon>
        <taxon>Oxalobacteraceae</taxon>
        <taxon>Undibacterium</taxon>
    </lineage>
</organism>
<keyword evidence="3" id="KW-1185">Reference proteome</keyword>
<dbReference type="RefSeq" id="WP_189358695.1">
    <property type="nucleotide sequence ID" value="NZ_BMYU01000011.1"/>
</dbReference>
<reference evidence="3" key="1">
    <citation type="journal article" date="2019" name="Int. J. Syst. Evol. Microbiol.">
        <title>The Global Catalogue of Microorganisms (GCM) 10K type strain sequencing project: providing services to taxonomists for standard genome sequencing and annotation.</title>
        <authorList>
            <consortium name="The Broad Institute Genomics Platform"/>
            <consortium name="The Broad Institute Genome Sequencing Center for Infectious Disease"/>
            <person name="Wu L."/>
            <person name="Ma J."/>
        </authorList>
    </citation>
    <scope>NUCLEOTIDE SEQUENCE [LARGE SCALE GENOMIC DNA]</scope>
    <source>
        <strain evidence="3">KCTC 23917</strain>
    </source>
</reference>
<evidence type="ECO:0000313" key="3">
    <source>
        <dbReference type="Proteomes" id="UP000653343"/>
    </source>
</evidence>
<dbReference type="Proteomes" id="UP000653343">
    <property type="component" value="Unassembled WGS sequence"/>
</dbReference>
<evidence type="ECO:0000256" key="1">
    <source>
        <dbReference type="SAM" id="MobiDB-lite"/>
    </source>
</evidence>